<evidence type="ECO:0000313" key="1">
    <source>
        <dbReference type="EMBL" id="KFB70386.1"/>
    </source>
</evidence>
<name>A0A084Y6P2_9PROT</name>
<dbReference type="Proteomes" id="UP000020077">
    <property type="component" value="Unassembled WGS sequence"/>
</dbReference>
<proteinExistence type="predicted"/>
<dbReference type="Pfam" id="PF14103">
    <property type="entry name" value="DUF4276"/>
    <property type="match status" value="1"/>
</dbReference>
<accession>A0A084Y6P2</accession>
<organism evidence="1 2">
    <name type="scientific">Candidatus Accumulibacter phosphatis</name>
    <dbReference type="NCBI Taxonomy" id="327160"/>
    <lineage>
        <taxon>Bacteria</taxon>
        <taxon>Pseudomonadati</taxon>
        <taxon>Pseudomonadota</taxon>
        <taxon>Betaproteobacteria</taxon>
        <taxon>Candidatus Accumulibacter</taxon>
    </lineage>
</organism>
<gene>
    <name evidence="1" type="ORF">AW09_004526</name>
</gene>
<dbReference type="AlphaFoldDB" id="A0A084Y6P2"/>
<evidence type="ECO:0000313" key="2">
    <source>
        <dbReference type="Proteomes" id="UP000020077"/>
    </source>
</evidence>
<reference evidence="1 2" key="1">
    <citation type="submission" date="2014-02" db="EMBL/GenBank/DDBJ databases">
        <title>Expanding our view of genomic diversity in Candidatus Accumulibacter clades.</title>
        <authorList>
            <person name="Skennerton C.T."/>
            <person name="Barr J.J."/>
            <person name="Slater F.R."/>
            <person name="Bond P.L."/>
            <person name="Tyson G.W."/>
        </authorList>
    </citation>
    <scope>NUCLEOTIDE SEQUENCE [LARGE SCALE GENOMIC DNA]</scope>
    <source>
        <strain evidence="2">BA-91</strain>
    </source>
</reference>
<sequence>MTAMHLEFLVEEPSMEAFLRALLPRLLPSDRSFEVHPFQGKSDLLSKLLDRLRGYAQWLPEDWRIVVVVDRDDDDCAKLKTKLEAMAEAAGLMTRSRAAGRRWQLVNRIAIEELEAWYFGDWQAVCRAYPRVSPNLPKQAAFRDPDGIRGGTWEAFERVLQRQGYFRTGLRKIEAARTFGTQLDADRSHSRSFVTFRAAIAEAIA</sequence>
<dbReference type="EMBL" id="JDVG02000710">
    <property type="protein sequence ID" value="KFB70386.1"/>
    <property type="molecule type" value="Genomic_DNA"/>
</dbReference>
<comment type="caution">
    <text evidence="1">The sequence shown here is derived from an EMBL/GenBank/DDBJ whole genome shotgun (WGS) entry which is preliminary data.</text>
</comment>
<protein>
    <recommendedName>
        <fullName evidence="3">DUF4276 family protein</fullName>
    </recommendedName>
</protein>
<dbReference type="InterPro" id="IPR025455">
    <property type="entry name" value="DUF4276"/>
</dbReference>
<evidence type="ECO:0008006" key="3">
    <source>
        <dbReference type="Google" id="ProtNLM"/>
    </source>
</evidence>